<dbReference type="InterPro" id="IPR029032">
    <property type="entry name" value="AhpD-like"/>
</dbReference>
<dbReference type="InterPro" id="IPR004675">
    <property type="entry name" value="AhpD_core"/>
</dbReference>
<protein>
    <submittedName>
        <fullName evidence="2">Carboxymuconolactone decarboxylase family protein</fullName>
    </submittedName>
</protein>
<dbReference type="NCBIfam" id="TIGR00778">
    <property type="entry name" value="ahpD_dom"/>
    <property type="match status" value="1"/>
</dbReference>
<dbReference type="PANTHER" id="PTHR35446">
    <property type="entry name" value="SI:CH211-175M2.5"/>
    <property type="match status" value="1"/>
</dbReference>
<dbReference type="RefSeq" id="WP_313832666.1">
    <property type="nucleotide sequence ID" value="NZ_JAQOUE010000001.1"/>
</dbReference>
<organism evidence="2 3">
    <name type="scientific">Candidatus Nitronereus thalassa</name>
    <dbReference type="NCBI Taxonomy" id="3020898"/>
    <lineage>
        <taxon>Bacteria</taxon>
        <taxon>Pseudomonadati</taxon>
        <taxon>Nitrospirota</taxon>
        <taxon>Nitrospiria</taxon>
        <taxon>Nitrospirales</taxon>
        <taxon>Nitrospiraceae</taxon>
        <taxon>Candidatus Nitronereus</taxon>
    </lineage>
</organism>
<evidence type="ECO:0000259" key="1">
    <source>
        <dbReference type="Pfam" id="PF02627"/>
    </source>
</evidence>
<dbReference type="SUPFAM" id="SSF69118">
    <property type="entry name" value="AhpD-like"/>
    <property type="match status" value="1"/>
</dbReference>
<name>A0ABU3K7D4_9BACT</name>
<dbReference type="Gene3D" id="1.20.1290.10">
    <property type="entry name" value="AhpD-like"/>
    <property type="match status" value="1"/>
</dbReference>
<reference evidence="2 3" key="1">
    <citation type="journal article" date="2023" name="ISME J.">
        <title>Cultivation and genomic characterization of novel and ubiquitous marine nitrite-oxidizing bacteria from the Nitrospirales.</title>
        <authorList>
            <person name="Mueller A.J."/>
            <person name="Daebeler A."/>
            <person name="Herbold C.W."/>
            <person name="Kirkegaard R.H."/>
            <person name="Daims H."/>
        </authorList>
    </citation>
    <scope>NUCLEOTIDE SEQUENCE [LARGE SCALE GENOMIC DNA]</scope>
    <source>
        <strain evidence="2 3">EB</strain>
    </source>
</reference>
<evidence type="ECO:0000313" key="2">
    <source>
        <dbReference type="EMBL" id="MDT7042288.1"/>
    </source>
</evidence>
<evidence type="ECO:0000313" key="3">
    <source>
        <dbReference type="Proteomes" id="UP001250932"/>
    </source>
</evidence>
<keyword evidence="3" id="KW-1185">Reference proteome</keyword>
<dbReference type="Proteomes" id="UP001250932">
    <property type="component" value="Unassembled WGS sequence"/>
</dbReference>
<sequence>MATVKLVEEAEAAPEIQHVYEEVKKTFGVPFVPNIFKAMANHPGYLEVTWSRFKVIMGPGKLDPKTKQVIALAVSATNNCEYCVNAHSAALKQMGYDDAALTELMAVVDMFNGFNKFLDGLRVESDLKP</sequence>
<accession>A0ABU3K7D4</accession>
<proteinExistence type="predicted"/>
<gene>
    <name evidence="2" type="ORF">PPG34_07980</name>
</gene>
<feature type="domain" description="Carboxymuconolactone decarboxylase-like" evidence="1">
    <location>
        <begin position="54"/>
        <end position="123"/>
    </location>
</feature>
<dbReference type="EMBL" id="JAQOUE010000001">
    <property type="protein sequence ID" value="MDT7042288.1"/>
    <property type="molecule type" value="Genomic_DNA"/>
</dbReference>
<dbReference type="PANTHER" id="PTHR35446:SF2">
    <property type="entry name" value="CARBOXYMUCONOLACTONE DECARBOXYLASE-LIKE DOMAIN-CONTAINING PROTEIN"/>
    <property type="match status" value="1"/>
</dbReference>
<dbReference type="Pfam" id="PF02627">
    <property type="entry name" value="CMD"/>
    <property type="match status" value="1"/>
</dbReference>
<dbReference type="InterPro" id="IPR003779">
    <property type="entry name" value="CMD-like"/>
</dbReference>
<comment type="caution">
    <text evidence="2">The sequence shown here is derived from an EMBL/GenBank/DDBJ whole genome shotgun (WGS) entry which is preliminary data.</text>
</comment>